<sequence length="571" mass="65694">MCEVKCIRIGLYAMSMDGHVRVILGIGGTPTNEARNTFIWAVGTVPISELFRQCTYSSAMGRRKHRSKGNNLPSKTTKCNLACEKPTIRDEAKVKDVRERRTATEKTIATDDTCYKKERPDGFHETKNPVGVRSRLTYPLVQPSLFVDPSILSNEDENDDEECIELSVKPRFVFVSSLCMVCLQKSTLFCERCRMVSYCSTTHRTQGLSQHRELCEALTEIHSSIVSALSDESGVQLDADQYRIYRLELLAILESEMKRSLDLWEKEIILYPRVCRVCRRFSEKLVCCTQCGMEFFCKEHEQEHRNWCDEFQVFQRFLHLQHKHGCVDPEIPNAHLEMFVARPEFDLDKLMHQIYGNSLYYRQMDCYTYSVLSHLCTIPLTALYSMQASCTEWQDKTDWTIHVLGAEFQFEGINLDVWEKLFLHFLPKLKRLHLILIGPELRLPGGVPLKFLSTVKICNKCKSAGRAVVVSFKPEKLYHDLVRDASENLAAPDLICLYNPGLYRKTGFSGKDTWFETIREFSKTLVPTAITSYTKEEMLWEINRVNSVSNVEVLLPPSAMCINTISVSQKD</sequence>
<protein>
    <recommendedName>
        <fullName evidence="4">MYND-type domain-containing protein</fullName>
    </recommendedName>
</protein>
<evidence type="ECO:0000256" key="2">
    <source>
        <dbReference type="ARBA" id="ARBA00022771"/>
    </source>
</evidence>
<evidence type="ECO:0000256" key="3">
    <source>
        <dbReference type="ARBA" id="ARBA00022833"/>
    </source>
</evidence>
<dbReference type="AlphaFoldDB" id="A0A833SAM6"/>
<accession>A0A833SAM6</accession>
<dbReference type="PANTHER" id="PTHR28069:SF2">
    <property type="entry name" value="GH20023P"/>
    <property type="match status" value="1"/>
</dbReference>
<dbReference type="EMBL" id="WNWW01000231">
    <property type="protein sequence ID" value="KAF3428105.1"/>
    <property type="molecule type" value="Genomic_DNA"/>
</dbReference>
<dbReference type="SUPFAM" id="SSF144232">
    <property type="entry name" value="HIT/MYND zinc finger-like"/>
    <property type="match status" value="1"/>
</dbReference>
<name>A0A833SAM6_9HYME</name>
<dbReference type="Pfam" id="PF01753">
    <property type="entry name" value="zf-MYND"/>
    <property type="match status" value="1"/>
</dbReference>
<dbReference type="Proteomes" id="UP000655588">
    <property type="component" value="Unassembled WGS sequence"/>
</dbReference>
<dbReference type="InterPro" id="IPR002893">
    <property type="entry name" value="Znf_MYND"/>
</dbReference>
<evidence type="ECO:0000313" key="5">
    <source>
        <dbReference type="EMBL" id="KAF3428105.1"/>
    </source>
</evidence>
<comment type="caution">
    <text evidence="5">The sequence shown here is derived from an EMBL/GenBank/DDBJ whole genome shotgun (WGS) entry which is preliminary data.</text>
</comment>
<gene>
    <name evidence="5" type="ORF">E2986_10293</name>
</gene>
<evidence type="ECO:0000256" key="1">
    <source>
        <dbReference type="ARBA" id="ARBA00022723"/>
    </source>
</evidence>
<keyword evidence="6" id="KW-1185">Reference proteome</keyword>
<keyword evidence="3" id="KW-0862">Zinc</keyword>
<dbReference type="GO" id="GO:0008270">
    <property type="term" value="F:zinc ion binding"/>
    <property type="evidence" value="ECO:0007669"/>
    <property type="project" value="UniProtKB-KW"/>
</dbReference>
<feature type="domain" description="MYND-type" evidence="4">
    <location>
        <begin position="179"/>
        <end position="215"/>
    </location>
</feature>
<keyword evidence="1" id="KW-0479">Metal-binding</keyword>
<evidence type="ECO:0000313" key="6">
    <source>
        <dbReference type="Proteomes" id="UP000655588"/>
    </source>
</evidence>
<keyword evidence="2" id="KW-0863">Zinc-finger</keyword>
<reference evidence="5" key="1">
    <citation type="submission" date="2019-11" db="EMBL/GenBank/DDBJ databases">
        <title>The nuclear and mitochondrial genomes of Frieseomelitta varia - a highly eusocial stingless bee (Meliponini) with a permanently sterile worker caste.</title>
        <authorList>
            <person name="Freitas F.C.P."/>
            <person name="Lourenco A.P."/>
            <person name="Nunes F.M.F."/>
            <person name="Paschoal A.R."/>
            <person name="Abreu F.C.P."/>
            <person name="Barbin F.O."/>
            <person name="Bataglia L."/>
            <person name="Cardoso-Junior C.A.M."/>
            <person name="Cervoni M.S."/>
            <person name="Silva S.R."/>
            <person name="Dalarmi F."/>
            <person name="Del Lama M.A."/>
            <person name="Depintor T.S."/>
            <person name="Ferreira K.M."/>
            <person name="Goria P.S."/>
            <person name="Jaskot M.C."/>
            <person name="Lago D.C."/>
            <person name="Luna-Lucena D."/>
            <person name="Moda L.M."/>
            <person name="Nascimento L."/>
            <person name="Pedrino M."/>
            <person name="Rabico F.O."/>
            <person name="Sanches F.C."/>
            <person name="Santos D.E."/>
            <person name="Santos C.G."/>
            <person name="Vieira J."/>
            <person name="Lopes T.F."/>
            <person name="Barchuk A.R."/>
            <person name="Hartfelder K."/>
            <person name="Simoes Z.L.P."/>
            <person name="Bitondi M.M.G."/>
            <person name="Pinheiro D.G."/>
        </authorList>
    </citation>
    <scope>NUCLEOTIDE SEQUENCE</scope>
    <source>
        <strain evidence="5">USP_RPSP 00005682</strain>
        <tissue evidence="5">Whole individual</tissue>
    </source>
</reference>
<proteinExistence type="predicted"/>
<dbReference type="PROSITE" id="PS01360">
    <property type="entry name" value="ZF_MYND_1"/>
    <property type="match status" value="1"/>
</dbReference>
<dbReference type="PANTHER" id="PTHR28069">
    <property type="entry name" value="GH20023P"/>
    <property type="match status" value="1"/>
</dbReference>
<dbReference type="Pfam" id="PF20179">
    <property type="entry name" value="MSS51_C"/>
    <property type="match status" value="1"/>
</dbReference>
<organism evidence="5 6">
    <name type="scientific">Frieseomelitta varia</name>
    <dbReference type="NCBI Taxonomy" id="561572"/>
    <lineage>
        <taxon>Eukaryota</taxon>
        <taxon>Metazoa</taxon>
        <taxon>Ecdysozoa</taxon>
        <taxon>Arthropoda</taxon>
        <taxon>Hexapoda</taxon>
        <taxon>Insecta</taxon>
        <taxon>Pterygota</taxon>
        <taxon>Neoptera</taxon>
        <taxon>Endopterygota</taxon>
        <taxon>Hymenoptera</taxon>
        <taxon>Apocrita</taxon>
        <taxon>Aculeata</taxon>
        <taxon>Apoidea</taxon>
        <taxon>Anthophila</taxon>
        <taxon>Apidae</taxon>
        <taxon>Frieseomelitta</taxon>
    </lineage>
</organism>
<evidence type="ECO:0000259" key="4">
    <source>
        <dbReference type="PROSITE" id="PS01360"/>
    </source>
</evidence>
<dbReference type="Gene3D" id="6.10.140.2220">
    <property type="match status" value="1"/>
</dbReference>
<dbReference type="InterPro" id="IPR046824">
    <property type="entry name" value="Mss51-like_C"/>
</dbReference>